<dbReference type="Proteomes" id="UP000237082">
    <property type="component" value="Unassembled WGS sequence"/>
</dbReference>
<dbReference type="NCBIfam" id="TIGR00254">
    <property type="entry name" value="GGDEF"/>
    <property type="match status" value="1"/>
</dbReference>
<dbReference type="CDD" id="cd00130">
    <property type="entry name" value="PAS"/>
    <property type="match status" value="1"/>
</dbReference>
<dbReference type="CDD" id="cd01949">
    <property type="entry name" value="GGDEF"/>
    <property type="match status" value="1"/>
</dbReference>
<dbReference type="RefSeq" id="WP_103903330.1">
    <property type="nucleotide sequence ID" value="NZ_PQWB01000056.1"/>
</dbReference>
<dbReference type="Gene3D" id="3.30.70.270">
    <property type="match status" value="1"/>
</dbReference>
<dbReference type="SMART" id="SM00091">
    <property type="entry name" value="PAS"/>
    <property type="match status" value="1"/>
</dbReference>
<keyword evidence="5" id="KW-1185">Reference proteome</keyword>
<sequence>MDLPSIFNRKNTIDCDPYKKWSIQARLRLADSLFTNTSEGICITDNNQKVLEINQTLCQITGFSNEEILGNTPKIFASEIHSRHFFATMWQEIYKQGQWQGEVWNRHHNGSLYAIRLSISAVYDSYRKITHYVGIMGDITQQKLDLAAITQNAHIDSLTGLPNRLLFKDRFLQAISQADRNKTQLAVCFLDLDDFKIINDQHGHHSGDIVLKEVANRLSITIRAGDTAARLGGDEFVLLLSGLKKRSECPMILKRITDALRQPINFHGNITIPKTSMGVSIYPLDASNPDVLVALADAAMYRAKKSGGNQIAYHFKKD</sequence>
<dbReference type="InterPro" id="IPR043128">
    <property type="entry name" value="Rev_trsase/Diguanyl_cyclase"/>
</dbReference>
<gene>
    <name evidence="4" type="ORF">C2I19_14105</name>
</gene>
<dbReference type="AlphaFoldDB" id="A0A2S5DEH8"/>
<dbReference type="SUPFAM" id="SSF55073">
    <property type="entry name" value="Nucleotide cyclase"/>
    <property type="match status" value="1"/>
</dbReference>
<dbReference type="Gene3D" id="3.30.450.20">
    <property type="entry name" value="PAS domain"/>
    <property type="match status" value="1"/>
</dbReference>
<accession>A0A2S5DEH8</accession>
<dbReference type="InterPro" id="IPR000014">
    <property type="entry name" value="PAS"/>
</dbReference>
<name>A0A2S5DEH8_9NEIS</name>
<dbReference type="Pfam" id="PF00990">
    <property type="entry name" value="GGDEF"/>
    <property type="match status" value="1"/>
</dbReference>
<dbReference type="PROSITE" id="PS50112">
    <property type="entry name" value="PAS"/>
    <property type="match status" value="1"/>
</dbReference>
<evidence type="ECO:0008006" key="6">
    <source>
        <dbReference type="Google" id="ProtNLM"/>
    </source>
</evidence>
<dbReference type="PANTHER" id="PTHR46663:SF3">
    <property type="entry name" value="SLL0267 PROTEIN"/>
    <property type="match status" value="1"/>
</dbReference>
<dbReference type="SMART" id="SM00267">
    <property type="entry name" value="GGDEF"/>
    <property type="match status" value="1"/>
</dbReference>
<dbReference type="Pfam" id="PF13426">
    <property type="entry name" value="PAS_9"/>
    <property type="match status" value="1"/>
</dbReference>
<feature type="domain" description="PAS" evidence="1">
    <location>
        <begin position="26"/>
        <end position="72"/>
    </location>
</feature>
<evidence type="ECO:0000259" key="3">
    <source>
        <dbReference type="PROSITE" id="PS50887"/>
    </source>
</evidence>
<organism evidence="4 5">
    <name type="scientific">Chromobacterium alticapitis</name>
    <dbReference type="NCBI Taxonomy" id="2073169"/>
    <lineage>
        <taxon>Bacteria</taxon>
        <taxon>Pseudomonadati</taxon>
        <taxon>Pseudomonadota</taxon>
        <taxon>Betaproteobacteria</taxon>
        <taxon>Neisseriales</taxon>
        <taxon>Chromobacteriaceae</taxon>
        <taxon>Chromobacterium</taxon>
    </lineage>
</organism>
<dbReference type="GO" id="GO:0003824">
    <property type="term" value="F:catalytic activity"/>
    <property type="evidence" value="ECO:0007669"/>
    <property type="project" value="UniProtKB-ARBA"/>
</dbReference>
<dbReference type="NCBIfam" id="TIGR00229">
    <property type="entry name" value="sensory_box"/>
    <property type="match status" value="1"/>
</dbReference>
<comment type="caution">
    <text evidence="4">The sequence shown here is derived from an EMBL/GenBank/DDBJ whole genome shotgun (WGS) entry which is preliminary data.</text>
</comment>
<dbReference type="PROSITE" id="PS50113">
    <property type="entry name" value="PAC"/>
    <property type="match status" value="1"/>
</dbReference>
<proteinExistence type="predicted"/>
<evidence type="ECO:0000313" key="5">
    <source>
        <dbReference type="Proteomes" id="UP000237082"/>
    </source>
</evidence>
<dbReference type="SUPFAM" id="SSF55785">
    <property type="entry name" value="PYP-like sensor domain (PAS domain)"/>
    <property type="match status" value="1"/>
</dbReference>
<dbReference type="EMBL" id="PQWB01000056">
    <property type="protein sequence ID" value="POZ61382.1"/>
    <property type="molecule type" value="Genomic_DNA"/>
</dbReference>
<dbReference type="FunFam" id="3.30.70.270:FF:000001">
    <property type="entry name" value="Diguanylate cyclase domain protein"/>
    <property type="match status" value="1"/>
</dbReference>
<dbReference type="InterPro" id="IPR029787">
    <property type="entry name" value="Nucleotide_cyclase"/>
</dbReference>
<feature type="domain" description="GGDEF" evidence="3">
    <location>
        <begin position="183"/>
        <end position="316"/>
    </location>
</feature>
<dbReference type="PANTHER" id="PTHR46663">
    <property type="entry name" value="DIGUANYLATE CYCLASE DGCT-RELATED"/>
    <property type="match status" value="1"/>
</dbReference>
<feature type="domain" description="PAC" evidence="2">
    <location>
        <begin position="99"/>
        <end position="151"/>
    </location>
</feature>
<protein>
    <recommendedName>
        <fullName evidence="6">Diguanylate cyclase</fullName>
    </recommendedName>
</protein>
<dbReference type="InterPro" id="IPR052163">
    <property type="entry name" value="DGC-Regulatory_Protein"/>
</dbReference>
<dbReference type="InterPro" id="IPR000700">
    <property type="entry name" value="PAS-assoc_C"/>
</dbReference>
<dbReference type="PROSITE" id="PS50887">
    <property type="entry name" value="GGDEF"/>
    <property type="match status" value="1"/>
</dbReference>
<evidence type="ECO:0000259" key="1">
    <source>
        <dbReference type="PROSITE" id="PS50112"/>
    </source>
</evidence>
<dbReference type="SMART" id="SM00086">
    <property type="entry name" value="PAC"/>
    <property type="match status" value="1"/>
</dbReference>
<evidence type="ECO:0000259" key="2">
    <source>
        <dbReference type="PROSITE" id="PS50113"/>
    </source>
</evidence>
<dbReference type="OrthoDB" id="9813903at2"/>
<reference evidence="5" key="1">
    <citation type="submission" date="2018-02" db="EMBL/GenBank/DDBJ databases">
        <authorList>
            <person name="O'Hara-Hanley K."/>
            <person name="Soby S."/>
        </authorList>
    </citation>
    <scope>NUCLEOTIDE SEQUENCE [LARGE SCALE GENOMIC DNA]</scope>
    <source>
        <strain evidence="5">MWU14-2602</strain>
    </source>
</reference>
<evidence type="ECO:0000313" key="4">
    <source>
        <dbReference type="EMBL" id="POZ61382.1"/>
    </source>
</evidence>
<dbReference type="InterPro" id="IPR000160">
    <property type="entry name" value="GGDEF_dom"/>
</dbReference>
<dbReference type="InterPro" id="IPR035965">
    <property type="entry name" value="PAS-like_dom_sf"/>
</dbReference>
<dbReference type="InterPro" id="IPR001610">
    <property type="entry name" value="PAC"/>
</dbReference>